<sequence length="106" mass="12335">MTTRVTPRHLAQENSVEIYLPEGLPIMPGSLYREGARMRPKWVRIRRTYHQTYVSVHGVAIRANGLEGVQAQYIGISLPGQHHPWESDLPWESAPDWLRDLIERYM</sequence>
<reference evidence="1 2" key="1">
    <citation type="submission" date="2019-06" db="EMBL/GenBank/DDBJ databases">
        <title>Tsukamurella conjunctivitidis sp. nov., Tsukamurella assacharolytica sp. nov. and Tsukamurella sputae sp. nov. isolated from patients with conjunctivitis, bacteraemia (lymphoma) and respiratory infection (sputum) in Hong Kong.</title>
        <authorList>
            <person name="Teng J.L.L."/>
            <person name="Lee H.H."/>
            <person name="Fong J.Y.H."/>
            <person name="Fok K.M.N."/>
            <person name="Lau S.K.P."/>
            <person name="Woo P.C.Y."/>
        </authorList>
    </citation>
    <scope>NUCLEOTIDE SEQUENCE [LARGE SCALE GENOMIC DNA]</scope>
    <source>
        <strain evidence="1 2">HKU72</strain>
    </source>
</reference>
<accession>A0A5C5RLG4</accession>
<feature type="non-terminal residue" evidence="1">
    <location>
        <position position="106"/>
    </location>
</feature>
<dbReference type="Proteomes" id="UP000319375">
    <property type="component" value="Unassembled WGS sequence"/>
</dbReference>
<dbReference type="OrthoDB" id="581371at2"/>
<name>A0A5C5RLG4_9ACTN</name>
<gene>
    <name evidence="1" type="ORF">FK530_24230</name>
</gene>
<evidence type="ECO:0000313" key="2">
    <source>
        <dbReference type="Proteomes" id="UP000319375"/>
    </source>
</evidence>
<organism evidence="1 2">
    <name type="scientific">Tsukamurella conjunctivitidis</name>
    <dbReference type="NCBI Taxonomy" id="2592068"/>
    <lineage>
        <taxon>Bacteria</taxon>
        <taxon>Bacillati</taxon>
        <taxon>Actinomycetota</taxon>
        <taxon>Actinomycetes</taxon>
        <taxon>Mycobacteriales</taxon>
        <taxon>Tsukamurellaceae</taxon>
        <taxon>Tsukamurella</taxon>
    </lineage>
</organism>
<evidence type="ECO:0000313" key="1">
    <source>
        <dbReference type="EMBL" id="TWS23869.1"/>
    </source>
</evidence>
<proteinExistence type="predicted"/>
<protein>
    <submittedName>
        <fullName evidence="1">Uncharacterized protein</fullName>
    </submittedName>
</protein>
<comment type="caution">
    <text evidence="1">The sequence shown here is derived from an EMBL/GenBank/DDBJ whole genome shotgun (WGS) entry which is preliminary data.</text>
</comment>
<dbReference type="EMBL" id="VIGX01000045">
    <property type="protein sequence ID" value="TWS23869.1"/>
    <property type="molecule type" value="Genomic_DNA"/>
</dbReference>
<dbReference type="RefSeq" id="WP_146489407.1">
    <property type="nucleotide sequence ID" value="NZ_VIGX01000045.1"/>
</dbReference>
<keyword evidence="2" id="KW-1185">Reference proteome</keyword>
<dbReference type="AlphaFoldDB" id="A0A5C5RLG4"/>